<dbReference type="Proteomes" id="UP001215280">
    <property type="component" value="Unassembled WGS sequence"/>
</dbReference>
<accession>A0AAD7HIE6</accession>
<name>A0AAD7HIE6_9AGAR</name>
<dbReference type="AlphaFoldDB" id="A0AAD7HIE6"/>
<evidence type="ECO:0000256" key="3">
    <source>
        <dbReference type="ARBA" id="ARBA00022840"/>
    </source>
</evidence>
<dbReference type="InterPro" id="IPR000719">
    <property type="entry name" value="Prot_kinase_dom"/>
</dbReference>
<protein>
    <recommendedName>
        <fullName evidence="4">Protein kinase domain-containing protein</fullName>
    </recommendedName>
</protein>
<evidence type="ECO:0000256" key="2">
    <source>
        <dbReference type="ARBA" id="ARBA00022741"/>
    </source>
</evidence>
<comment type="caution">
    <text evidence="5">The sequence shown here is derived from an EMBL/GenBank/DDBJ whole genome shotgun (WGS) entry which is preliminary data.</text>
</comment>
<keyword evidence="2" id="KW-0547">Nucleotide-binding</keyword>
<dbReference type="InterPro" id="IPR051931">
    <property type="entry name" value="PAK3-like"/>
</dbReference>
<gene>
    <name evidence="5" type="ORF">DFH07DRAFT_760669</name>
</gene>
<dbReference type="Pfam" id="PF00069">
    <property type="entry name" value="Pkinase"/>
    <property type="match status" value="1"/>
</dbReference>
<dbReference type="GO" id="GO:0005524">
    <property type="term" value="F:ATP binding"/>
    <property type="evidence" value="ECO:0007669"/>
    <property type="project" value="UniProtKB-KW"/>
</dbReference>
<evidence type="ECO:0000313" key="6">
    <source>
        <dbReference type="Proteomes" id="UP001215280"/>
    </source>
</evidence>
<dbReference type="PROSITE" id="PS50011">
    <property type="entry name" value="PROTEIN_KINASE_DOM"/>
    <property type="match status" value="1"/>
</dbReference>
<dbReference type="PANTHER" id="PTHR45832:SF22">
    <property type="entry name" value="SERINE_THREONINE-PROTEIN KINASE SAMKA-RELATED"/>
    <property type="match status" value="1"/>
</dbReference>
<evidence type="ECO:0000313" key="5">
    <source>
        <dbReference type="EMBL" id="KAJ7720980.1"/>
    </source>
</evidence>
<organism evidence="5 6">
    <name type="scientific">Mycena maculata</name>
    <dbReference type="NCBI Taxonomy" id="230809"/>
    <lineage>
        <taxon>Eukaryota</taxon>
        <taxon>Fungi</taxon>
        <taxon>Dikarya</taxon>
        <taxon>Basidiomycota</taxon>
        <taxon>Agaricomycotina</taxon>
        <taxon>Agaricomycetes</taxon>
        <taxon>Agaricomycetidae</taxon>
        <taxon>Agaricales</taxon>
        <taxon>Marasmiineae</taxon>
        <taxon>Mycenaceae</taxon>
        <taxon>Mycena</taxon>
    </lineage>
</organism>
<evidence type="ECO:0000259" key="4">
    <source>
        <dbReference type="PROSITE" id="PS50011"/>
    </source>
</evidence>
<dbReference type="SUPFAM" id="SSF56112">
    <property type="entry name" value="Protein kinase-like (PK-like)"/>
    <property type="match status" value="1"/>
</dbReference>
<keyword evidence="6" id="KW-1185">Reference proteome</keyword>
<evidence type="ECO:0000256" key="1">
    <source>
        <dbReference type="ARBA" id="ARBA00008874"/>
    </source>
</evidence>
<proteinExistence type="inferred from homology"/>
<dbReference type="EMBL" id="JARJLG010000273">
    <property type="protein sequence ID" value="KAJ7720980.1"/>
    <property type="molecule type" value="Genomic_DNA"/>
</dbReference>
<sequence length="106" mass="12496">MPKSKRATMVGTYWMAPEVIKQKEYGTMVDIWALGIMAIKMIEKEPPYVDDEPLKPLYLNTNGTRARSRRRRRIWSGRCTLYSRLLIQALLRGSGRGWAYMYHDFH</sequence>
<comment type="similarity">
    <text evidence="1">Belongs to the protein kinase superfamily. STE Ser/Thr protein kinase family. STE20 subfamily.</text>
</comment>
<reference evidence="5" key="1">
    <citation type="submission" date="2023-03" db="EMBL/GenBank/DDBJ databases">
        <title>Massive genome expansion in bonnet fungi (Mycena s.s.) driven by repeated elements and novel gene families across ecological guilds.</title>
        <authorList>
            <consortium name="Lawrence Berkeley National Laboratory"/>
            <person name="Harder C.B."/>
            <person name="Miyauchi S."/>
            <person name="Viragh M."/>
            <person name="Kuo A."/>
            <person name="Thoen E."/>
            <person name="Andreopoulos B."/>
            <person name="Lu D."/>
            <person name="Skrede I."/>
            <person name="Drula E."/>
            <person name="Henrissat B."/>
            <person name="Morin E."/>
            <person name="Kohler A."/>
            <person name="Barry K."/>
            <person name="LaButti K."/>
            <person name="Morin E."/>
            <person name="Salamov A."/>
            <person name="Lipzen A."/>
            <person name="Mereny Z."/>
            <person name="Hegedus B."/>
            <person name="Baldrian P."/>
            <person name="Stursova M."/>
            <person name="Weitz H."/>
            <person name="Taylor A."/>
            <person name="Grigoriev I.V."/>
            <person name="Nagy L.G."/>
            <person name="Martin F."/>
            <person name="Kauserud H."/>
        </authorList>
    </citation>
    <scope>NUCLEOTIDE SEQUENCE</scope>
    <source>
        <strain evidence="5">CBHHK188m</strain>
    </source>
</reference>
<feature type="domain" description="Protein kinase" evidence="4">
    <location>
        <begin position="1"/>
        <end position="106"/>
    </location>
</feature>
<keyword evidence="3" id="KW-0067">ATP-binding</keyword>
<dbReference type="InterPro" id="IPR011009">
    <property type="entry name" value="Kinase-like_dom_sf"/>
</dbReference>
<dbReference type="PANTHER" id="PTHR45832">
    <property type="entry name" value="SERINE/THREONINE-PROTEIN KINASE SAMKA-RELATED-RELATED"/>
    <property type="match status" value="1"/>
</dbReference>
<dbReference type="Gene3D" id="1.10.510.10">
    <property type="entry name" value="Transferase(Phosphotransferase) domain 1"/>
    <property type="match status" value="1"/>
</dbReference>
<dbReference type="GO" id="GO:0004672">
    <property type="term" value="F:protein kinase activity"/>
    <property type="evidence" value="ECO:0007669"/>
    <property type="project" value="InterPro"/>
</dbReference>